<dbReference type="GO" id="GO:0005576">
    <property type="term" value="C:extracellular region"/>
    <property type="evidence" value="ECO:0007669"/>
    <property type="project" value="UniProtKB-SubCell"/>
</dbReference>
<dbReference type="InterPro" id="IPR000209">
    <property type="entry name" value="Peptidase_S8/S53_dom"/>
</dbReference>
<keyword evidence="5" id="KW-0378">Hydrolase</keyword>
<dbReference type="InterPro" id="IPR037045">
    <property type="entry name" value="S8pro/Inhibitor_I9_sf"/>
</dbReference>
<evidence type="ECO:0000256" key="5">
    <source>
        <dbReference type="ARBA" id="ARBA00022801"/>
    </source>
</evidence>
<evidence type="ECO:0000256" key="3">
    <source>
        <dbReference type="ARBA" id="ARBA00022670"/>
    </source>
</evidence>
<evidence type="ECO:0000256" key="2">
    <source>
        <dbReference type="ARBA" id="ARBA00011073"/>
    </source>
</evidence>
<keyword evidence="6" id="KW-0720">Serine protease</keyword>
<dbReference type="PANTHER" id="PTHR10795">
    <property type="entry name" value="PROPROTEIN CONVERTASE SUBTILISIN/KEXIN"/>
    <property type="match status" value="1"/>
</dbReference>
<gene>
    <name evidence="12" type="ORF">O6P43_024261</name>
</gene>
<dbReference type="Gene3D" id="3.30.70.80">
    <property type="entry name" value="Peptidase S8 propeptide/proteinase inhibitor I9"/>
    <property type="match status" value="1"/>
</dbReference>
<dbReference type="PROSITE" id="PS51892">
    <property type="entry name" value="SUBTILASE"/>
    <property type="match status" value="1"/>
</dbReference>
<dbReference type="EMBL" id="JARAOO010000010">
    <property type="protein sequence ID" value="KAJ7952409.1"/>
    <property type="molecule type" value="Genomic_DNA"/>
</dbReference>
<evidence type="ECO:0000313" key="13">
    <source>
        <dbReference type="Proteomes" id="UP001163823"/>
    </source>
</evidence>
<dbReference type="Pfam" id="PF00082">
    <property type="entry name" value="Peptidase_S8"/>
    <property type="match status" value="1"/>
</dbReference>
<evidence type="ECO:0000313" key="12">
    <source>
        <dbReference type="EMBL" id="KAJ7952409.1"/>
    </source>
</evidence>
<dbReference type="InterPro" id="IPR015500">
    <property type="entry name" value="Peptidase_S8_subtilisin-rel"/>
</dbReference>
<dbReference type="CDD" id="cd04852">
    <property type="entry name" value="Peptidases_S8_3"/>
    <property type="match status" value="1"/>
</dbReference>
<reference evidence="12" key="1">
    <citation type="journal article" date="2023" name="Science">
        <title>Elucidation of the pathway for biosynthesis of saponin adjuvants from the soapbark tree.</title>
        <authorList>
            <person name="Reed J."/>
            <person name="Orme A."/>
            <person name="El-Demerdash A."/>
            <person name="Owen C."/>
            <person name="Martin L.B.B."/>
            <person name="Misra R.C."/>
            <person name="Kikuchi S."/>
            <person name="Rejzek M."/>
            <person name="Martin A.C."/>
            <person name="Harkess A."/>
            <person name="Leebens-Mack J."/>
            <person name="Louveau T."/>
            <person name="Stephenson M.J."/>
            <person name="Osbourn A."/>
        </authorList>
    </citation>
    <scope>NUCLEOTIDE SEQUENCE</scope>
    <source>
        <strain evidence="12">S10</strain>
    </source>
</reference>
<accession>A0AAD7PEY9</accession>
<dbReference type="Pfam" id="PF05922">
    <property type="entry name" value="Inhibitor_I9"/>
    <property type="match status" value="1"/>
</dbReference>
<comment type="subcellular location">
    <subcellularLocation>
        <location evidence="1">Secreted</location>
    </subcellularLocation>
</comment>
<sequence length="427" mass="45262">MVNKKSALSPKVTVLLSIMLLSSAFPTTKTQTLLEANYEQGDLQTYIIHLNKPEDEIGVQLHDLDSWYKSYLPITITSSDQQSRMVHSYQNVVTGFAMKLTGEAAQAMEDKDGVLLIHPERTLSLHTTHSPQFLGLHEGSGLWNQADLGNSVIIGVLDTGITPKHPSFSDEGMPPPPKKWRGKCEFKQGSCNNKLIGARNLQHTGTNARLQMPPFDENGHGTHTSSTAAGNFVKNANVLGNANGTAVGIAPKAHPAIYKVCTQGGCGERDILAAIDAAIDDGVAVLSLSFGGSPVGSFVNDAVAIGAFRAVQKGILVSCSAGNIGPFNKTVTNTAPWVLTVGASTIDRDIAAIARLENGEEFAGQSLFRPANFNSTFLPLFHAGAAKGAGAPAAYCGKGTLKDVDVRGKVCAREVGGDQELLKGKRF</sequence>
<evidence type="ECO:0000259" key="10">
    <source>
        <dbReference type="Pfam" id="PF00082"/>
    </source>
</evidence>
<proteinExistence type="inferred from homology"/>
<comment type="caution">
    <text evidence="12">The sequence shown here is derived from an EMBL/GenBank/DDBJ whole genome shotgun (WGS) entry which is preliminary data.</text>
</comment>
<dbReference type="KEGG" id="qsa:O6P43_024261"/>
<evidence type="ECO:0000256" key="8">
    <source>
        <dbReference type="PROSITE-ProRule" id="PRU01240"/>
    </source>
</evidence>
<dbReference type="Gene3D" id="3.40.50.200">
    <property type="entry name" value="Peptidase S8/S53 domain"/>
    <property type="match status" value="1"/>
</dbReference>
<feature type="domain" description="Inhibitor I9" evidence="11">
    <location>
        <begin position="45"/>
        <end position="126"/>
    </location>
</feature>
<dbReference type="SUPFAM" id="SSF52743">
    <property type="entry name" value="Subtilisin-like"/>
    <property type="match status" value="1"/>
</dbReference>
<organism evidence="12 13">
    <name type="scientific">Quillaja saponaria</name>
    <name type="common">Soap bark tree</name>
    <dbReference type="NCBI Taxonomy" id="32244"/>
    <lineage>
        <taxon>Eukaryota</taxon>
        <taxon>Viridiplantae</taxon>
        <taxon>Streptophyta</taxon>
        <taxon>Embryophyta</taxon>
        <taxon>Tracheophyta</taxon>
        <taxon>Spermatophyta</taxon>
        <taxon>Magnoliopsida</taxon>
        <taxon>eudicotyledons</taxon>
        <taxon>Gunneridae</taxon>
        <taxon>Pentapetalae</taxon>
        <taxon>rosids</taxon>
        <taxon>fabids</taxon>
        <taxon>Fabales</taxon>
        <taxon>Quillajaceae</taxon>
        <taxon>Quillaja</taxon>
    </lineage>
</organism>
<dbReference type="PRINTS" id="PR00723">
    <property type="entry name" value="SUBTILISIN"/>
</dbReference>
<comment type="similarity">
    <text evidence="2 8">Belongs to the peptidase S8 family.</text>
</comment>
<dbReference type="GO" id="GO:0006508">
    <property type="term" value="P:proteolysis"/>
    <property type="evidence" value="ECO:0007669"/>
    <property type="project" value="UniProtKB-KW"/>
</dbReference>
<comment type="caution">
    <text evidence="8">Lacks conserved residue(s) required for the propagation of feature annotation.</text>
</comment>
<dbReference type="InterPro" id="IPR023827">
    <property type="entry name" value="Peptidase_S8_Asp-AS"/>
</dbReference>
<evidence type="ECO:0000259" key="11">
    <source>
        <dbReference type="Pfam" id="PF05922"/>
    </source>
</evidence>
<name>A0AAD7PEY9_QUISA</name>
<keyword evidence="4 9" id="KW-0732">Signal</keyword>
<evidence type="ECO:0000256" key="1">
    <source>
        <dbReference type="ARBA" id="ARBA00004613"/>
    </source>
</evidence>
<protein>
    <submittedName>
        <fullName evidence="12">Subtilisin-like protease</fullName>
    </submittedName>
</protein>
<feature type="chain" id="PRO_5042229796" evidence="9">
    <location>
        <begin position="25"/>
        <end position="427"/>
    </location>
</feature>
<keyword evidence="3 12" id="KW-0645">Protease</keyword>
<feature type="domain" description="Peptidase S8/S53" evidence="10">
    <location>
        <begin position="149"/>
        <end position="351"/>
    </location>
</feature>
<dbReference type="InterPro" id="IPR036852">
    <property type="entry name" value="Peptidase_S8/S53_dom_sf"/>
</dbReference>
<dbReference type="InterPro" id="IPR045051">
    <property type="entry name" value="SBT"/>
</dbReference>
<dbReference type="Gene3D" id="3.50.30.30">
    <property type="match status" value="1"/>
</dbReference>
<keyword evidence="7" id="KW-0325">Glycoprotein</keyword>
<evidence type="ECO:0000256" key="6">
    <source>
        <dbReference type="ARBA" id="ARBA00022825"/>
    </source>
</evidence>
<dbReference type="PROSITE" id="PS00136">
    <property type="entry name" value="SUBTILASE_ASP"/>
    <property type="match status" value="1"/>
</dbReference>
<keyword evidence="13" id="KW-1185">Reference proteome</keyword>
<feature type="signal peptide" evidence="9">
    <location>
        <begin position="1"/>
        <end position="24"/>
    </location>
</feature>
<dbReference type="Proteomes" id="UP001163823">
    <property type="component" value="Chromosome 10"/>
</dbReference>
<dbReference type="GO" id="GO:0004252">
    <property type="term" value="F:serine-type endopeptidase activity"/>
    <property type="evidence" value="ECO:0007669"/>
    <property type="project" value="InterPro"/>
</dbReference>
<dbReference type="InterPro" id="IPR010259">
    <property type="entry name" value="S8pro/Inhibitor_I9"/>
</dbReference>
<evidence type="ECO:0000256" key="4">
    <source>
        <dbReference type="ARBA" id="ARBA00022729"/>
    </source>
</evidence>
<dbReference type="AlphaFoldDB" id="A0AAD7PEY9"/>
<evidence type="ECO:0000256" key="9">
    <source>
        <dbReference type="SAM" id="SignalP"/>
    </source>
</evidence>
<dbReference type="InterPro" id="IPR034197">
    <property type="entry name" value="Peptidases_S8_3"/>
</dbReference>
<evidence type="ECO:0000256" key="7">
    <source>
        <dbReference type="ARBA" id="ARBA00023180"/>
    </source>
</evidence>